<dbReference type="Proteomes" id="UP001314263">
    <property type="component" value="Unassembled WGS sequence"/>
</dbReference>
<evidence type="ECO:0000256" key="10">
    <source>
        <dbReference type="ARBA" id="ARBA00048033"/>
    </source>
</evidence>
<dbReference type="CDD" id="cd00717">
    <property type="entry name" value="URO-D"/>
    <property type="match status" value="1"/>
</dbReference>
<keyword evidence="15" id="KW-1185">Reference proteome</keyword>
<evidence type="ECO:0000256" key="7">
    <source>
        <dbReference type="ARBA" id="ARBA00022793"/>
    </source>
</evidence>
<feature type="domain" description="Uroporphyrinogen decarboxylase (URO-D)" evidence="13">
    <location>
        <begin position="52"/>
        <end position="61"/>
    </location>
</feature>
<evidence type="ECO:0000259" key="13">
    <source>
        <dbReference type="PROSITE" id="PS00906"/>
    </source>
</evidence>
<dbReference type="InterPro" id="IPR038071">
    <property type="entry name" value="UROD/MetE-like_sf"/>
</dbReference>
<proteinExistence type="inferred from homology"/>
<evidence type="ECO:0000256" key="12">
    <source>
        <dbReference type="RuleBase" id="RU004169"/>
    </source>
</evidence>
<reference evidence="14 15" key="1">
    <citation type="submission" date="2023-10" db="EMBL/GenBank/DDBJ databases">
        <authorList>
            <person name="Maclean D."/>
            <person name="Macfadyen A."/>
        </authorList>
    </citation>
    <scope>NUCLEOTIDE SEQUENCE [LARGE SCALE GENOMIC DNA]</scope>
</reference>
<evidence type="ECO:0000256" key="11">
    <source>
        <dbReference type="RuleBase" id="RU000554"/>
    </source>
</evidence>
<evidence type="ECO:0000256" key="8">
    <source>
        <dbReference type="ARBA" id="ARBA00023239"/>
    </source>
</evidence>
<dbReference type="GO" id="GO:0009507">
    <property type="term" value="C:chloroplast"/>
    <property type="evidence" value="ECO:0007669"/>
    <property type="project" value="UniProtKB-SubCell"/>
</dbReference>
<dbReference type="Pfam" id="PF01208">
    <property type="entry name" value="URO-D"/>
    <property type="match status" value="1"/>
</dbReference>
<comment type="subcellular location">
    <subcellularLocation>
        <location evidence="2">Plastid</location>
        <location evidence="2">Chloroplast</location>
    </subcellularLocation>
</comment>
<dbReference type="GO" id="GO:0004853">
    <property type="term" value="F:uroporphyrinogen decarboxylase activity"/>
    <property type="evidence" value="ECO:0007669"/>
    <property type="project" value="UniProtKB-EC"/>
</dbReference>
<protein>
    <recommendedName>
        <fullName evidence="6 11">Uroporphyrinogen decarboxylase</fullName>
        <ecNumber evidence="6 11">4.1.1.37</ecNumber>
    </recommendedName>
</protein>
<dbReference type="GO" id="GO:0006779">
    <property type="term" value="P:porphyrin-containing compound biosynthetic process"/>
    <property type="evidence" value="ECO:0007669"/>
    <property type="project" value="UniProtKB-KW"/>
</dbReference>
<organism evidence="14 15">
    <name type="scientific">Coccomyxa viridis</name>
    <dbReference type="NCBI Taxonomy" id="1274662"/>
    <lineage>
        <taxon>Eukaryota</taxon>
        <taxon>Viridiplantae</taxon>
        <taxon>Chlorophyta</taxon>
        <taxon>core chlorophytes</taxon>
        <taxon>Trebouxiophyceae</taxon>
        <taxon>Trebouxiophyceae incertae sedis</taxon>
        <taxon>Coccomyxaceae</taxon>
        <taxon>Coccomyxa</taxon>
    </lineage>
</organism>
<gene>
    <name evidence="14" type="ORF">CVIRNUC_008221</name>
</gene>
<evidence type="ECO:0000256" key="3">
    <source>
        <dbReference type="ARBA" id="ARBA00004804"/>
    </source>
</evidence>
<dbReference type="SUPFAM" id="SSF51726">
    <property type="entry name" value="UROD/MetE-like"/>
    <property type="match status" value="1"/>
</dbReference>
<dbReference type="EC" id="4.1.1.37" evidence="6 11"/>
<comment type="subunit">
    <text evidence="5">Homodimer.</text>
</comment>
<accession>A0AAV1IE76</accession>
<dbReference type="Gene3D" id="3.20.20.210">
    <property type="match status" value="1"/>
</dbReference>
<comment type="function">
    <text evidence="1">Catalyzes the decarboxylation of four acetate groups of uroporphyrinogen-III to yield coproporphyrinogen-III.</text>
</comment>
<evidence type="ECO:0000256" key="6">
    <source>
        <dbReference type="ARBA" id="ARBA00012288"/>
    </source>
</evidence>
<dbReference type="InterPro" id="IPR000257">
    <property type="entry name" value="Uroporphyrinogen_deCOase"/>
</dbReference>
<evidence type="ECO:0000256" key="1">
    <source>
        <dbReference type="ARBA" id="ARBA00002448"/>
    </source>
</evidence>
<evidence type="ECO:0000256" key="5">
    <source>
        <dbReference type="ARBA" id="ARBA00011738"/>
    </source>
</evidence>
<dbReference type="AlphaFoldDB" id="A0AAV1IE76"/>
<comment type="similarity">
    <text evidence="4 12">Belongs to the uroporphyrinogen decarboxylase family.</text>
</comment>
<evidence type="ECO:0000313" key="14">
    <source>
        <dbReference type="EMBL" id="CAK0785016.1"/>
    </source>
</evidence>
<name>A0AAV1IE76_9CHLO</name>
<evidence type="ECO:0000256" key="9">
    <source>
        <dbReference type="ARBA" id="ARBA00023244"/>
    </source>
</evidence>
<comment type="caution">
    <text evidence="14">The sequence shown here is derived from an EMBL/GenBank/DDBJ whole genome shotgun (WGS) entry which is preliminary data.</text>
</comment>
<comment type="pathway">
    <text evidence="3 11">Porphyrin-containing compound metabolism; protoporphyrin-IX biosynthesis; coproporphyrinogen-III from 5-aminolevulinate: step 4/4.</text>
</comment>
<dbReference type="FunFam" id="3.20.20.210:FF:000006">
    <property type="entry name" value="Uroporphyrinogen decarboxylase"/>
    <property type="match status" value="1"/>
</dbReference>
<comment type="catalytic activity">
    <reaction evidence="10 11">
        <text>uroporphyrinogen III + 4 H(+) = coproporphyrinogen III + 4 CO2</text>
        <dbReference type="Rhea" id="RHEA:19865"/>
        <dbReference type="ChEBI" id="CHEBI:15378"/>
        <dbReference type="ChEBI" id="CHEBI:16526"/>
        <dbReference type="ChEBI" id="CHEBI:57308"/>
        <dbReference type="ChEBI" id="CHEBI:57309"/>
        <dbReference type="EC" id="4.1.1.37"/>
    </reaction>
</comment>
<evidence type="ECO:0000256" key="2">
    <source>
        <dbReference type="ARBA" id="ARBA00004229"/>
    </source>
</evidence>
<dbReference type="InterPro" id="IPR006361">
    <property type="entry name" value="Uroporphyrinogen_deCO2ase_HemE"/>
</dbReference>
<dbReference type="PROSITE" id="PS00906">
    <property type="entry name" value="UROD_1"/>
    <property type="match status" value="1"/>
</dbReference>
<keyword evidence="9 11" id="KW-0627">Porphyrin biosynthesis</keyword>
<keyword evidence="7 11" id="KW-0210">Decarboxylase</keyword>
<dbReference type="PANTHER" id="PTHR21091:SF174">
    <property type="entry name" value="UROPORPHYRINOGEN DECARBOXYLASE"/>
    <property type="match status" value="1"/>
</dbReference>
<sequence length="412" mass="45577">MTAFTAPHWTSQCLHRQQIRYSTCRSTHHVCHAAADPLLLRVARGEDAERTPVWLMRQAGRYMAAFRKFSDRMAFRDRSENAEVATELSLQPWRAFQPDGIIMFSDILTPLPSLGIDWDIKKGFGPVISTPVRSMEDVRRLKTMDDPASSLPFVQQILGNLRAEVGSASTVLGFVGSPYTLAAYCIESRAAKNPLEIKHMLHDAPEVLHAFLDHLAEALIVYLCYQIDSGAQVVQLFDSWAHTLTPEEFSSFSLPYAQKVIDGVREKRPGTPLMFHANGGVGKLHRMTGCSADVLGLDWSTDMAEARQVLGSDRVIQGNVDPAVLFASEEVIRREVERCLQQAGPRKHILNVGHGVLQKTPEQAVALFCQLARESASTPQEQASSNNGAVLNISNMEKLKEMGRAEVGLVGC</sequence>
<dbReference type="PANTHER" id="PTHR21091">
    <property type="entry name" value="METHYLTETRAHYDROFOLATE:HOMOCYSTEINE METHYLTRANSFERASE RELATED"/>
    <property type="match status" value="1"/>
</dbReference>
<evidence type="ECO:0000256" key="4">
    <source>
        <dbReference type="ARBA" id="ARBA00009935"/>
    </source>
</evidence>
<dbReference type="NCBIfam" id="TIGR01464">
    <property type="entry name" value="hemE"/>
    <property type="match status" value="1"/>
</dbReference>
<keyword evidence="8 11" id="KW-0456">Lyase</keyword>
<dbReference type="EMBL" id="CAUYUE010000011">
    <property type="protein sequence ID" value="CAK0785016.1"/>
    <property type="molecule type" value="Genomic_DNA"/>
</dbReference>
<evidence type="ECO:0000313" key="15">
    <source>
        <dbReference type="Proteomes" id="UP001314263"/>
    </source>
</evidence>